<dbReference type="SUPFAM" id="SSF53335">
    <property type="entry name" value="S-adenosyl-L-methionine-dependent methyltransferases"/>
    <property type="match status" value="1"/>
</dbReference>
<dbReference type="PANTHER" id="PTHR44068">
    <property type="entry name" value="ZGC:194242"/>
    <property type="match status" value="1"/>
</dbReference>
<dbReference type="GO" id="GO:0008757">
    <property type="term" value="F:S-adenosylmethionine-dependent methyltransferase activity"/>
    <property type="evidence" value="ECO:0007669"/>
    <property type="project" value="InterPro"/>
</dbReference>
<protein>
    <submittedName>
        <fullName evidence="3">Ubiquinone/menaquinone biosynthesis C-methylase UbiE</fullName>
    </submittedName>
</protein>
<dbReference type="PANTHER" id="PTHR44068:SF11">
    <property type="entry name" value="GERANYL DIPHOSPHATE 2-C-METHYLTRANSFERASE"/>
    <property type="match status" value="1"/>
</dbReference>
<dbReference type="InterPro" id="IPR029063">
    <property type="entry name" value="SAM-dependent_MTases_sf"/>
</dbReference>
<keyword evidence="4" id="KW-1185">Reference proteome</keyword>
<sequence>MSAQPMLQSHAPQNVDYEVLKARQHGAWSSGDYAVVGTTLQIVGERLCEALDLRAGQTVLDVAAGNGNASLAAARRWCGVTSTDYVATLLDRGRERASAERLEISFREADAEALPFADGSFDAVLSTFGVMFTPDQERAAGEMLRVCKRGGKIGMANWTPDGFIGHLFKTIGKHVAPPPGARSPAMWGTEARLAELFGPAGGAIQARQRDFVFRYRSPEHWLEVFRGYYGPVLKAFAALTPPAQSALAHDLIALVGQFNRSGDATMVVPSRYLEVVVTRR</sequence>
<evidence type="ECO:0000313" key="4">
    <source>
        <dbReference type="Proteomes" id="UP000236919"/>
    </source>
</evidence>
<dbReference type="GO" id="GO:0032259">
    <property type="term" value="P:methylation"/>
    <property type="evidence" value="ECO:0007669"/>
    <property type="project" value="UniProtKB-KW"/>
</dbReference>
<dbReference type="InterPro" id="IPR013216">
    <property type="entry name" value="Methyltransf_11"/>
</dbReference>
<keyword evidence="3" id="KW-0830">Ubiquinone</keyword>
<accession>A0A2S4MQA0</accession>
<proteinExistence type="predicted"/>
<keyword evidence="3" id="KW-0489">Methyltransferase</keyword>
<reference evidence="3 4" key="1">
    <citation type="submission" date="2018-01" db="EMBL/GenBank/DDBJ databases">
        <title>Genomic Encyclopedia of Type Strains, Phase III (KMG-III): the genomes of soil and plant-associated and newly described type strains.</title>
        <authorList>
            <person name="Whitman W."/>
        </authorList>
    </citation>
    <scope>NUCLEOTIDE SEQUENCE [LARGE SCALE GENOMIC DNA]</scope>
    <source>
        <strain evidence="3 4">1131</strain>
    </source>
</reference>
<dbReference type="InterPro" id="IPR050447">
    <property type="entry name" value="Erg6_SMT_methyltransf"/>
</dbReference>
<evidence type="ECO:0000256" key="1">
    <source>
        <dbReference type="ARBA" id="ARBA00022679"/>
    </source>
</evidence>
<keyword evidence="1" id="KW-0808">Transferase</keyword>
<dbReference type="AlphaFoldDB" id="A0A2S4MQA0"/>
<comment type="caution">
    <text evidence="3">The sequence shown here is derived from an EMBL/GenBank/DDBJ whole genome shotgun (WGS) entry which is preliminary data.</text>
</comment>
<dbReference type="EMBL" id="PQFZ01000001">
    <property type="protein sequence ID" value="POR56923.1"/>
    <property type="molecule type" value="Genomic_DNA"/>
</dbReference>
<gene>
    <name evidence="3" type="ORF">CYD53_101446</name>
</gene>
<dbReference type="RefSeq" id="WP_245928039.1">
    <property type="nucleotide sequence ID" value="NZ_PQFZ01000001.1"/>
</dbReference>
<dbReference type="Proteomes" id="UP000236919">
    <property type="component" value="Unassembled WGS sequence"/>
</dbReference>
<evidence type="ECO:0000259" key="2">
    <source>
        <dbReference type="Pfam" id="PF08241"/>
    </source>
</evidence>
<dbReference type="Pfam" id="PF08241">
    <property type="entry name" value="Methyltransf_11"/>
    <property type="match status" value="1"/>
</dbReference>
<feature type="domain" description="Methyltransferase type 11" evidence="2">
    <location>
        <begin position="60"/>
        <end position="153"/>
    </location>
</feature>
<evidence type="ECO:0000313" key="3">
    <source>
        <dbReference type="EMBL" id="POR56923.1"/>
    </source>
</evidence>
<dbReference type="Gene3D" id="3.40.50.150">
    <property type="entry name" value="Vaccinia Virus protein VP39"/>
    <property type="match status" value="1"/>
</dbReference>
<organism evidence="3 4">
    <name type="scientific">Bosea psychrotolerans</name>
    <dbReference type="NCBI Taxonomy" id="1871628"/>
    <lineage>
        <taxon>Bacteria</taxon>
        <taxon>Pseudomonadati</taxon>
        <taxon>Pseudomonadota</taxon>
        <taxon>Alphaproteobacteria</taxon>
        <taxon>Hyphomicrobiales</taxon>
        <taxon>Boseaceae</taxon>
        <taxon>Bosea</taxon>
    </lineage>
</organism>
<dbReference type="CDD" id="cd02440">
    <property type="entry name" value="AdoMet_MTases"/>
    <property type="match status" value="1"/>
</dbReference>
<name>A0A2S4MQA0_9HYPH</name>